<dbReference type="EMBL" id="CP001861">
    <property type="protein sequence ID" value="ADB62827.1"/>
    <property type="molecule type" value="Genomic_DNA"/>
</dbReference>
<gene>
    <name evidence="1" type="ordered locus">Htur_3976</name>
</gene>
<accession>D2S0D0</accession>
<sequence length="35" mass="4170">MWEAIKDRAGFRVKKLTRRFENSMIFSSLAEHVSQ</sequence>
<reference evidence="1 2" key="1">
    <citation type="journal article" date="2010" name="Stand. Genomic Sci.">
        <title>Complete genome sequence of Haloterrigena turkmenica type strain (4k).</title>
        <authorList>
            <person name="Saunders E."/>
            <person name="Tindall B.J."/>
            <person name="Fahnrich R."/>
            <person name="Lapidus A."/>
            <person name="Copeland A."/>
            <person name="Del Rio T.G."/>
            <person name="Lucas S."/>
            <person name="Chen F."/>
            <person name="Tice H."/>
            <person name="Cheng J.F."/>
            <person name="Han C."/>
            <person name="Detter J.C."/>
            <person name="Bruce D."/>
            <person name="Goodwin L."/>
            <person name="Chain P."/>
            <person name="Pitluck S."/>
            <person name="Pati A."/>
            <person name="Ivanova N."/>
            <person name="Mavromatis K."/>
            <person name="Chen A."/>
            <person name="Palaniappan K."/>
            <person name="Land M."/>
            <person name="Hauser L."/>
            <person name="Chang Y.J."/>
            <person name="Jeffries C.D."/>
            <person name="Brettin T."/>
            <person name="Rohde M."/>
            <person name="Goker M."/>
            <person name="Bristow J."/>
            <person name="Eisen J.A."/>
            <person name="Markowitz V."/>
            <person name="Hugenholtz P."/>
            <person name="Klenk H.P."/>
            <person name="Kyrpides N.C."/>
        </authorList>
    </citation>
    <scope>NUCLEOTIDE SEQUENCE [LARGE SCALE GENOMIC DNA]</scope>
    <source>
        <strain evidence="2">ATCC 51198 / DSM 5511 / JCM 9101 / NCIMB 13204 / VKM B-1734 / 4k</strain>
    </source>
</reference>
<dbReference type="KEGG" id="htu:Htur_3976"/>
<organism evidence="1 2">
    <name type="scientific">Haloterrigena turkmenica (strain ATCC 51198 / DSM 5511 / JCM 9101 / NCIMB 13204 / VKM B-1734 / 4k)</name>
    <name type="common">Halococcus turkmenicus</name>
    <dbReference type="NCBI Taxonomy" id="543526"/>
    <lineage>
        <taxon>Archaea</taxon>
        <taxon>Methanobacteriati</taxon>
        <taxon>Methanobacteriota</taxon>
        <taxon>Stenosarchaea group</taxon>
        <taxon>Halobacteria</taxon>
        <taxon>Halobacteriales</taxon>
        <taxon>Natrialbaceae</taxon>
        <taxon>Haloterrigena</taxon>
    </lineage>
</organism>
<proteinExistence type="predicted"/>
<dbReference type="AlphaFoldDB" id="D2S0D0"/>
<name>D2S0D0_HALTV</name>
<protein>
    <submittedName>
        <fullName evidence="1">Uncharacterized protein</fullName>
    </submittedName>
</protein>
<evidence type="ECO:0000313" key="1">
    <source>
        <dbReference type="EMBL" id="ADB62827.1"/>
    </source>
</evidence>
<dbReference type="HOGENOM" id="CLU_3362532_0_0_2"/>
<keyword evidence="2" id="KW-1185">Reference proteome</keyword>
<keyword evidence="1" id="KW-0614">Plasmid</keyword>
<evidence type="ECO:0000313" key="2">
    <source>
        <dbReference type="Proteomes" id="UP000001903"/>
    </source>
</evidence>
<dbReference type="Proteomes" id="UP000001903">
    <property type="component" value="Plasmid pHTUR01"/>
</dbReference>
<geneLocation type="plasmid" evidence="1 2">
    <name>pHTUR01</name>
</geneLocation>